<evidence type="ECO:0000256" key="1">
    <source>
        <dbReference type="ARBA" id="ARBA00000900"/>
    </source>
</evidence>
<dbReference type="Proteomes" id="UP001165190">
    <property type="component" value="Unassembled WGS sequence"/>
</dbReference>
<feature type="domain" description="RING-type" evidence="7">
    <location>
        <begin position="162"/>
        <end position="203"/>
    </location>
</feature>
<keyword evidence="9" id="KW-1185">Reference proteome</keyword>
<comment type="caution">
    <text evidence="8">The sequence shown here is derived from an EMBL/GenBank/DDBJ whole genome shotgun (WGS) entry which is preliminary data.</text>
</comment>
<dbReference type="Pfam" id="PF13639">
    <property type="entry name" value="zf-RING_2"/>
    <property type="match status" value="1"/>
</dbReference>
<dbReference type="Gene3D" id="3.30.40.10">
    <property type="entry name" value="Zinc/RING finger domain, C3HC4 (zinc finger)"/>
    <property type="match status" value="1"/>
</dbReference>
<evidence type="ECO:0000256" key="4">
    <source>
        <dbReference type="ARBA" id="ARBA00022771"/>
    </source>
</evidence>
<proteinExistence type="predicted"/>
<dbReference type="AlphaFoldDB" id="A0A9W7M5S6"/>
<dbReference type="SMART" id="SM00184">
    <property type="entry name" value="RING"/>
    <property type="match status" value="1"/>
</dbReference>
<evidence type="ECO:0000256" key="5">
    <source>
        <dbReference type="ARBA" id="ARBA00022833"/>
    </source>
</evidence>
<dbReference type="OrthoDB" id="4348522at2759"/>
<name>A0A9W7M5S6_HIBTR</name>
<organism evidence="8 9">
    <name type="scientific">Hibiscus trionum</name>
    <name type="common">Flower of an hour</name>
    <dbReference type="NCBI Taxonomy" id="183268"/>
    <lineage>
        <taxon>Eukaryota</taxon>
        <taxon>Viridiplantae</taxon>
        <taxon>Streptophyta</taxon>
        <taxon>Embryophyta</taxon>
        <taxon>Tracheophyta</taxon>
        <taxon>Spermatophyta</taxon>
        <taxon>Magnoliopsida</taxon>
        <taxon>eudicotyledons</taxon>
        <taxon>Gunneridae</taxon>
        <taxon>Pentapetalae</taxon>
        <taxon>rosids</taxon>
        <taxon>malvids</taxon>
        <taxon>Malvales</taxon>
        <taxon>Malvaceae</taxon>
        <taxon>Malvoideae</taxon>
        <taxon>Hibiscus</taxon>
    </lineage>
</organism>
<evidence type="ECO:0000256" key="6">
    <source>
        <dbReference type="PROSITE-ProRule" id="PRU00175"/>
    </source>
</evidence>
<dbReference type="EC" id="2.3.2.27" evidence="2"/>
<dbReference type="PROSITE" id="PS50089">
    <property type="entry name" value="ZF_RING_2"/>
    <property type="match status" value="1"/>
</dbReference>
<evidence type="ECO:0000256" key="3">
    <source>
        <dbReference type="ARBA" id="ARBA00022723"/>
    </source>
</evidence>
<evidence type="ECO:0000256" key="2">
    <source>
        <dbReference type="ARBA" id="ARBA00012483"/>
    </source>
</evidence>
<dbReference type="SUPFAM" id="SSF57850">
    <property type="entry name" value="RING/U-box"/>
    <property type="match status" value="1"/>
</dbReference>
<sequence>MSSDSTHFIYNGFTHCVSLIIIEIHHVPLPLIQIHLTISVANNFRLFDRPKPSFTVFDQETLVFDLNLLRHRNQLHRLLVLTFTNLGGEHRHYSLRQDGEQNNPTGTGDCEMDGELRIQLQSVFDVSVEEFEIDNYGMVPTRESSVKEMGRTVKVEDGEGDCTLCLEGFEVRPNVAQMPCSHMFHSECIEEWLKQSHYCPVCRFEMPC</sequence>
<reference evidence="8" key="1">
    <citation type="submission" date="2023-05" db="EMBL/GenBank/DDBJ databases">
        <title>Genome and transcriptome analyses reveal genes involved in the formation of fine ridges on petal epidermal cells in Hibiscus trionum.</title>
        <authorList>
            <person name="Koshimizu S."/>
            <person name="Masuda S."/>
            <person name="Ishii T."/>
            <person name="Shirasu K."/>
            <person name="Hoshino A."/>
            <person name="Arita M."/>
        </authorList>
    </citation>
    <scope>NUCLEOTIDE SEQUENCE</scope>
    <source>
        <strain evidence="8">Hamamatsu line</strain>
    </source>
</reference>
<dbReference type="GO" id="GO:0005737">
    <property type="term" value="C:cytoplasm"/>
    <property type="evidence" value="ECO:0007669"/>
    <property type="project" value="TreeGrafter"/>
</dbReference>
<keyword evidence="4 6" id="KW-0863">Zinc-finger</keyword>
<dbReference type="GO" id="GO:0016567">
    <property type="term" value="P:protein ubiquitination"/>
    <property type="evidence" value="ECO:0007669"/>
    <property type="project" value="TreeGrafter"/>
</dbReference>
<protein>
    <recommendedName>
        <fullName evidence="2">RING-type E3 ubiquitin transferase</fullName>
        <ecNumber evidence="2">2.3.2.27</ecNumber>
    </recommendedName>
</protein>
<evidence type="ECO:0000313" key="9">
    <source>
        <dbReference type="Proteomes" id="UP001165190"/>
    </source>
</evidence>
<dbReference type="PANTHER" id="PTHR15710">
    <property type="entry name" value="E3 UBIQUITIN-PROTEIN LIGASE PRAJA"/>
    <property type="match status" value="1"/>
</dbReference>
<keyword evidence="3" id="KW-0479">Metal-binding</keyword>
<accession>A0A9W7M5S6</accession>
<dbReference type="PANTHER" id="PTHR15710:SF59">
    <property type="entry name" value="E3 UBIQUITIN-PROTEIN LIGASE SDIR1-LIKE"/>
    <property type="match status" value="1"/>
</dbReference>
<keyword evidence="5" id="KW-0862">Zinc</keyword>
<dbReference type="GO" id="GO:0061630">
    <property type="term" value="F:ubiquitin protein ligase activity"/>
    <property type="evidence" value="ECO:0007669"/>
    <property type="project" value="UniProtKB-EC"/>
</dbReference>
<dbReference type="GO" id="GO:0008270">
    <property type="term" value="F:zinc ion binding"/>
    <property type="evidence" value="ECO:0007669"/>
    <property type="project" value="UniProtKB-KW"/>
</dbReference>
<dbReference type="InterPro" id="IPR001841">
    <property type="entry name" value="Znf_RING"/>
</dbReference>
<comment type="catalytic activity">
    <reaction evidence="1">
        <text>S-ubiquitinyl-[E2 ubiquitin-conjugating enzyme]-L-cysteine + [acceptor protein]-L-lysine = [E2 ubiquitin-conjugating enzyme]-L-cysteine + N(6)-ubiquitinyl-[acceptor protein]-L-lysine.</text>
        <dbReference type="EC" id="2.3.2.27"/>
    </reaction>
</comment>
<dbReference type="EMBL" id="BSYR01000021">
    <property type="protein sequence ID" value="GMI86720.1"/>
    <property type="molecule type" value="Genomic_DNA"/>
</dbReference>
<evidence type="ECO:0000259" key="7">
    <source>
        <dbReference type="PROSITE" id="PS50089"/>
    </source>
</evidence>
<dbReference type="InterPro" id="IPR013083">
    <property type="entry name" value="Znf_RING/FYVE/PHD"/>
</dbReference>
<gene>
    <name evidence="8" type="ORF">HRI_002341200</name>
</gene>
<evidence type="ECO:0000313" key="8">
    <source>
        <dbReference type="EMBL" id="GMI86720.1"/>
    </source>
</evidence>